<organism evidence="2 3">
    <name type="scientific">Peronospora farinosa</name>
    <dbReference type="NCBI Taxonomy" id="134698"/>
    <lineage>
        <taxon>Eukaryota</taxon>
        <taxon>Sar</taxon>
        <taxon>Stramenopiles</taxon>
        <taxon>Oomycota</taxon>
        <taxon>Peronosporomycetes</taxon>
        <taxon>Peronosporales</taxon>
        <taxon>Peronosporaceae</taxon>
        <taxon>Peronospora</taxon>
    </lineage>
</organism>
<name>A0ABN8BZD6_9STRA</name>
<dbReference type="EMBL" id="CAKLBC010000402">
    <property type="protein sequence ID" value="CAH0486251.1"/>
    <property type="molecule type" value="Genomic_DNA"/>
</dbReference>
<evidence type="ECO:0000313" key="3">
    <source>
        <dbReference type="Proteomes" id="UP001157938"/>
    </source>
</evidence>
<keyword evidence="3" id="KW-1185">Reference proteome</keyword>
<proteinExistence type="predicted"/>
<feature type="region of interest" description="Disordered" evidence="1">
    <location>
        <begin position="21"/>
        <end position="66"/>
    </location>
</feature>
<evidence type="ECO:0000256" key="1">
    <source>
        <dbReference type="SAM" id="MobiDB-lite"/>
    </source>
</evidence>
<protein>
    <submittedName>
        <fullName evidence="2">Uncharacterized protein</fullName>
    </submittedName>
</protein>
<gene>
    <name evidence="2" type="ORF">PFR001_LOCUS1898</name>
</gene>
<evidence type="ECO:0000313" key="2">
    <source>
        <dbReference type="EMBL" id="CAH0486251.1"/>
    </source>
</evidence>
<accession>A0ABN8BZD6</accession>
<reference evidence="2 3" key="1">
    <citation type="submission" date="2021-11" db="EMBL/GenBank/DDBJ databases">
        <authorList>
            <person name="Islam A."/>
            <person name="Islam S."/>
            <person name="Flora M.S."/>
            <person name="Rahman M."/>
            <person name="Ziaur R.M."/>
            <person name="Epstein J.H."/>
            <person name="Hassan M."/>
            <person name="Klassen M."/>
            <person name="Woodard K."/>
            <person name="Webb A."/>
            <person name="Webby R.J."/>
            <person name="El Zowalaty M.E."/>
        </authorList>
    </citation>
    <scope>NUCLEOTIDE SEQUENCE [LARGE SCALE GENOMIC DNA]</scope>
    <source>
        <strain evidence="2">Pf1</strain>
    </source>
</reference>
<dbReference type="Proteomes" id="UP001157938">
    <property type="component" value="Unassembled WGS sequence"/>
</dbReference>
<comment type="caution">
    <text evidence="2">The sequence shown here is derived from an EMBL/GenBank/DDBJ whole genome shotgun (WGS) entry which is preliminary data.</text>
</comment>
<sequence length="66" mass="7471">MRVMRVQGEDMVVWEWASSSAPPYRRAGSNRGRGLRTVATLQQESAGDARPVPSRRRKKDSRMSLP</sequence>